<dbReference type="OrthoDB" id="156950at2157"/>
<dbReference type="Pfam" id="PF24375">
    <property type="entry name" value="DUF7531"/>
    <property type="match status" value="1"/>
</dbReference>
<dbReference type="EMBL" id="FXTD01000001">
    <property type="protein sequence ID" value="SMO36986.1"/>
    <property type="molecule type" value="Genomic_DNA"/>
</dbReference>
<evidence type="ECO:0000256" key="1">
    <source>
        <dbReference type="SAM" id="MobiDB-lite"/>
    </source>
</evidence>
<name>A0A521AQD7_9EURY</name>
<accession>A0A521AQD7</accession>
<feature type="region of interest" description="Disordered" evidence="1">
    <location>
        <begin position="259"/>
        <end position="283"/>
    </location>
</feature>
<evidence type="ECO:0000313" key="2">
    <source>
        <dbReference type="EMBL" id="SMO36986.1"/>
    </source>
</evidence>
<dbReference type="Proteomes" id="UP000319712">
    <property type="component" value="Unassembled WGS sequence"/>
</dbReference>
<gene>
    <name evidence="2" type="ORF">SAMN06264867_101311</name>
</gene>
<keyword evidence="3" id="KW-1185">Reference proteome</keyword>
<dbReference type="AlphaFoldDB" id="A0A521AQD7"/>
<organism evidence="2 3">
    <name type="scientific">Halorubrum cibi</name>
    <dbReference type="NCBI Taxonomy" id="413815"/>
    <lineage>
        <taxon>Archaea</taxon>
        <taxon>Methanobacteriati</taxon>
        <taxon>Methanobacteriota</taxon>
        <taxon>Stenosarchaea group</taxon>
        <taxon>Halobacteria</taxon>
        <taxon>Halobacteriales</taxon>
        <taxon>Haloferacaceae</taxon>
        <taxon>Halorubrum</taxon>
    </lineage>
</organism>
<evidence type="ECO:0000313" key="3">
    <source>
        <dbReference type="Proteomes" id="UP000319712"/>
    </source>
</evidence>
<proteinExistence type="predicted"/>
<reference evidence="2 3" key="1">
    <citation type="submission" date="2017-05" db="EMBL/GenBank/DDBJ databases">
        <authorList>
            <person name="Varghese N."/>
            <person name="Submissions S."/>
        </authorList>
    </citation>
    <scope>NUCLEOTIDE SEQUENCE [LARGE SCALE GENOMIC DNA]</scope>
    <source>
        <strain evidence="2 3">DSM 19504</strain>
    </source>
</reference>
<dbReference type="InterPro" id="IPR055953">
    <property type="entry name" value="DUF7531"/>
</dbReference>
<dbReference type="RefSeq" id="WP_142985234.1">
    <property type="nucleotide sequence ID" value="NZ_FXTD01000001.1"/>
</dbReference>
<feature type="compositionally biased region" description="Gly residues" evidence="1">
    <location>
        <begin position="263"/>
        <end position="278"/>
    </location>
</feature>
<sequence>MDLRCEGCAGCCVDWRPLAPEAAGSDRAGRRPPLDDAYDLVPLTRDEVVEFLDRGLGDVMTPRLFEPAEADDRVRIDGIDLAAVGDRPVFVVGLRKPPKPVAPIGTDDPRWLDSCVFLDPATLQCRIHDDDAYPRTCAAYPGHNLALDAETECERVEAAGGGERLLDDEPPADLPAPAFGPQALGSTVFAYPDPDDLAGTVARVRDGETTAADRARFVGAAAGSRPGSLSVDRDRMADARARAGEADSWAGRAIREWSDRAGDGGAGEDGAGDGGSVVGTGVALDADARERLVRELEDDAGAPPTPGWD</sequence>
<protein>
    <submittedName>
        <fullName evidence="2">Uncharacterized protein</fullName>
    </submittedName>
</protein>